<dbReference type="VEuPathDB" id="FungiDB:I7I52_08211"/>
<dbReference type="Proteomes" id="UP000670092">
    <property type="component" value="Unassembled WGS sequence"/>
</dbReference>
<proteinExistence type="predicted"/>
<gene>
    <name evidence="1" type="ORF">I7I52_08211</name>
</gene>
<name>A0A8H8CV71_AJECA</name>
<comment type="caution">
    <text evidence="1">The sequence shown here is derived from an EMBL/GenBank/DDBJ whole genome shotgun (WGS) entry which is preliminary data.</text>
</comment>
<dbReference type="EMBL" id="JAEVHI010000005">
    <property type="protein sequence ID" value="KAG5291017.1"/>
    <property type="molecule type" value="Genomic_DNA"/>
</dbReference>
<sequence length="86" mass="10053">MRFIVASRRLLDLETGNQSENESPDPLTQYPHRFNMFKLQSTWRQQFFVAIPRRIACSNPSKPAHLRTWGSISPDFKVHSVPRQKA</sequence>
<evidence type="ECO:0000313" key="2">
    <source>
        <dbReference type="Proteomes" id="UP000670092"/>
    </source>
</evidence>
<protein>
    <submittedName>
        <fullName evidence="1">Uncharacterized protein</fullName>
    </submittedName>
</protein>
<organism evidence="1 2">
    <name type="scientific">Ajellomyces capsulatus</name>
    <name type="common">Darling's disease fungus</name>
    <name type="synonym">Histoplasma capsulatum</name>
    <dbReference type="NCBI Taxonomy" id="5037"/>
    <lineage>
        <taxon>Eukaryota</taxon>
        <taxon>Fungi</taxon>
        <taxon>Dikarya</taxon>
        <taxon>Ascomycota</taxon>
        <taxon>Pezizomycotina</taxon>
        <taxon>Eurotiomycetes</taxon>
        <taxon>Eurotiomycetidae</taxon>
        <taxon>Onygenales</taxon>
        <taxon>Ajellomycetaceae</taxon>
        <taxon>Histoplasma</taxon>
    </lineage>
</organism>
<evidence type="ECO:0000313" key="1">
    <source>
        <dbReference type="EMBL" id="KAG5291017.1"/>
    </source>
</evidence>
<dbReference type="AlphaFoldDB" id="A0A8H8CV71"/>
<reference evidence="1 2" key="1">
    <citation type="submission" date="2021-01" db="EMBL/GenBank/DDBJ databases">
        <title>Chromosome-level genome assembly of a human fungal pathogen reveals clustering of transcriptionally co-regulated genes.</title>
        <authorList>
            <person name="Voorhies M."/>
            <person name="Cohen S."/>
            <person name="Shea T.P."/>
            <person name="Petrus S."/>
            <person name="Munoz J.F."/>
            <person name="Poplawski S."/>
            <person name="Goldman W.E."/>
            <person name="Michael T."/>
            <person name="Cuomo C.A."/>
            <person name="Sil A."/>
            <person name="Beyhan S."/>
        </authorList>
    </citation>
    <scope>NUCLEOTIDE SEQUENCE [LARGE SCALE GENOMIC DNA]</scope>
    <source>
        <strain evidence="1 2">G184AR</strain>
    </source>
</reference>
<accession>A0A8H8CV71</accession>